<reference evidence="3 4" key="1">
    <citation type="submission" date="2016-06" db="EMBL/GenBank/DDBJ databases">
        <authorList>
            <person name="Kjaerup R.B."/>
            <person name="Dalgaard T.S."/>
            <person name="Juul-Madsen H.R."/>
        </authorList>
    </citation>
    <scope>NUCLEOTIDE SEQUENCE [LARGE SCALE GENOMIC DNA]</scope>
    <source>
        <strain evidence="3">3</strain>
    </source>
</reference>
<name>A0A1A8XH97_9PROT</name>
<keyword evidence="1" id="KW-0680">Restriction system</keyword>
<dbReference type="CDD" id="cd18800">
    <property type="entry name" value="SF2_C_EcoR124I-like"/>
    <property type="match status" value="1"/>
</dbReference>
<dbReference type="Pfam" id="PF22679">
    <property type="entry name" value="T1R_D3-like"/>
    <property type="match status" value="1"/>
</dbReference>
<dbReference type="AlphaFoldDB" id="A0A1A8XH97"/>
<protein>
    <submittedName>
        <fullName evidence="3">Restriction enzyme type I helicase</fullName>
    </submittedName>
</protein>
<evidence type="ECO:0000313" key="4">
    <source>
        <dbReference type="Proteomes" id="UP000199169"/>
    </source>
</evidence>
<keyword evidence="3" id="KW-0547">Nucleotide-binding</keyword>
<dbReference type="PANTHER" id="PTHR30195:SF15">
    <property type="entry name" value="TYPE I RESTRICTION ENZYME HINDI ENDONUCLEASE SUBUNIT"/>
    <property type="match status" value="1"/>
</dbReference>
<keyword evidence="3" id="KW-0347">Helicase</keyword>
<dbReference type="Proteomes" id="UP000199169">
    <property type="component" value="Unassembled WGS sequence"/>
</dbReference>
<dbReference type="InterPro" id="IPR027417">
    <property type="entry name" value="P-loop_NTPase"/>
</dbReference>
<sequence>MTVNANEPQYKAFSRTRDEEERLLDRFRDPNDPLKLLIVTAKLLTGFDAPILQVMYLDKPLRDHTLLQAICRVNRTFSDLKTHGLIVDYLGIFDDVASALDFDDKSMAAVVSNIQELKDRLPEAMQKCLAFFAGVDRSVEGYEGLIAAQQCLPNNTARDNFGAEYNVLGKLWEAISPDTLLGPYEKDYKWLSQVYQSVQPSSGHGKLIWHSLGAKTIELIHQNVHVDAVRDDLDTLILDADLLEAVLSNPDPKNAKEIEIKVARRLRKHLGNPKFKALSERLDALRDRFESGVLNSVEFLKQLLQIAREVLQAEKETPPEEDEDRGKAALSELFHEVKTANTPIIVERVVADIDEIVRFVRFPGWQDTLSGEREIRKALRKSLFKYKLHADEELFEKAYSYIRQYY</sequence>
<feature type="domain" description="Restriction endonuclease type I HsdR second RecA-like helicase" evidence="2">
    <location>
        <begin position="21"/>
        <end position="89"/>
    </location>
</feature>
<dbReference type="InterPro" id="IPR051268">
    <property type="entry name" value="Type-I_R_enzyme_R_subunit"/>
</dbReference>
<dbReference type="GO" id="GO:0009307">
    <property type="term" value="P:DNA restriction-modification system"/>
    <property type="evidence" value="ECO:0007669"/>
    <property type="project" value="UniProtKB-KW"/>
</dbReference>
<dbReference type="PANTHER" id="PTHR30195">
    <property type="entry name" value="TYPE I SITE-SPECIFIC DEOXYRIBONUCLEASE PROTEIN SUBUNIT M AND R"/>
    <property type="match status" value="1"/>
</dbReference>
<gene>
    <name evidence="3" type="ORF">ACCAA_1580002</name>
</gene>
<dbReference type="GO" id="GO:0004386">
    <property type="term" value="F:helicase activity"/>
    <property type="evidence" value="ECO:0007669"/>
    <property type="project" value="UniProtKB-KW"/>
</dbReference>
<evidence type="ECO:0000259" key="2">
    <source>
        <dbReference type="Pfam" id="PF22679"/>
    </source>
</evidence>
<keyword evidence="4" id="KW-1185">Reference proteome</keyword>
<dbReference type="STRING" id="1860102.ACCAA_1580002"/>
<dbReference type="Gene3D" id="3.40.50.300">
    <property type="entry name" value="P-loop containing nucleotide triphosphate hydrolases"/>
    <property type="match status" value="1"/>
</dbReference>
<keyword evidence="3" id="KW-0378">Hydrolase</keyword>
<evidence type="ECO:0000313" key="3">
    <source>
        <dbReference type="EMBL" id="SBT04554.1"/>
    </source>
</evidence>
<organism evidence="3 4">
    <name type="scientific">Candidatus Accumulibacter aalborgensis</name>
    <dbReference type="NCBI Taxonomy" id="1860102"/>
    <lineage>
        <taxon>Bacteria</taxon>
        <taxon>Pseudomonadati</taxon>
        <taxon>Pseudomonadota</taxon>
        <taxon>Betaproteobacteria</taxon>
        <taxon>Candidatus Accumulibacter</taxon>
    </lineage>
</organism>
<dbReference type="InterPro" id="IPR055180">
    <property type="entry name" value="HsdR_RecA-like_helicase_dom_2"/>
</dbReference>
<dbReference type="EMBL" id="FLQX01000066">
    <property type="protein sequence ID" value="SBT04554.1"/>
    <property type="molecule type" value="Genomic_DNA"/>
</dbReference>
<proteinExistence type="predicted"/>
<evidence type="ECO:0000256" key="1">
    <source>
        <dbReference type="ARBA" id="ARBA00022747"/>
    </source>
</evidence>
<keyword evidence="3" id="KW-0067">ATP-binding</keyword>
<accession>A0A1A8XH97</accession>